<evidence type="ECO:0000256" key="10">
    <source>
        <dbReference type="ARBA" id="ARBA00047937"/>
    </source>
</evidence>
<reference evidence="13 14" key="1">
    <citation type="submission" date="2014-08" db="EMBL/GenBank/DDBJ databases">
        <title>Whole genome shotgun sequence of Rhizobium rubi NBRC 13261.</title>
        <authorList>
            <person name="Katano-Makiyama Y."/>
            <person name="Hosoyama A."/>
            <person name="Hashimoto M."/>
            <person name="Hosoyama Y."/>
            <person name="Noguchi M."/>
            <person name="Tsuchikane K."/>
            <person name="Uohara A."/>
            <person name="Ohji S."/>
            <person name="Ichikawa N."/>
            <person name="Kimura A."/>
            <person name="Yamazoe A."/>
            <person name="Fujita N."/>
        </authorList>
    </citation>
    <scope>NUCLEOTIDE SEQUENCE [LARGE SCALE GENOMIC DNA]</scope>
    <source>
        <strain evidence="13 14">NBRC 13261</strain>
    </source>
</reference>
<evidence type="ECO:0000313" key="13">
    <source>
        <dbReference type="EMBL" id="GAK71868.1"/>
    </source>
</evidence>
<comment type="catalytic activity">
    <reaction evidence="10 11">
        <text>tRNA(Gly) + glycine + ATP = glycyl-tRNA(Gly) + AMP + diphosphate</text>
        <dbReference type="Rhea" id="RHEA:16013"/>
        <dbReference type="Rhea" id="RHEA-COMP:9664"/>
        <dbReference type="Rhea" id="RHEA-COMP:9683"/>
        <dbReference type="ChEBI" id="CHEBI:30616"/>
        <dbReference type="ChEBI" id="CHEBI:33019"/>
        <dbReference type="ChEBI" id="CHEBI:57305"/>
        <dbReference type="ChEBI" id="CHEBI:78442"/>
        <dbReference type="ChEBI" id="CHEBI:78522"/>
        <dbReference type="ChEBI" id="CHEBI:456215"/>
        <dbReference type="EC" id="6.1.1.14"/>
    </reaction>
</comment>
<keyword evidence="8 11" id="KW-0648">Protein biosynthesis</keyword>
<evidence type="ECO:0000259" key="12">
    <source>
        <dbReference type="Pfam" id="PF05746"/>
    </source>
</evidence>
<keyword evidence="7 11" id="KW-0067">ATP-binding</keyword>
<dbReference type="InterPro" id="IPR006194">
    <property type="entry name" value="Gly-tRNA-synth_heterodimer"/>
</dbReference>
<keyword evidence="5 11" id="KW-0436">Ligase</keyword>
<dbReference type="NCBIfam" id="TIGR00211">
    <property type="entry name" value="glyS"/>
    <property type="match status" value="1"/>
</dbReference>
<dbReference type="PANTHER" id="PTHR30075:SF2">
    <property type="entry name" value="GLYCINE--TRNA LIGASE, CHLOROPLASTIC_MITOCHONDRIAL 2"/>
    <property type="match status" value="1"/>
</dbReference>
<accession>A0A081CYX2</accession>
<comment type="subcellular location">
    <subcellularLocation>
        <location evidence="1 11">Cytoplasm</location>
    </subcellularLocation>
</comment>
<evidence type="ECO:0000256" key="9">
    <source>
        <dbReference type="ARBA" id="ARBA00023146"/>
    </source>
</evidence>
<evidence type="ECO:0000256" key="7">
    <source>
        <dbReference type="ARBA" id="ARBA00022840"/>
    </source>
</evidence>
<feature type="domain" description="DALR anticodon binding" evidence="12">
    <location>
        <begin position="680"/>
        <end position="776"/>
    </location>
</feature>
<dbReference type="PROSITE" id="PS50861">
    <property type="entry name" value="AA_TRNA_LIGASE_II_GLYAB"/>
    <property type="match status" value="1"/>
</dbReference>
<name>A0A081CYX2_9HYPH</name>
<dbReference type="GO" id="GO:0005829">
    <property type="term" value="C:cytosol"/>
    <property type="evidence" value="ECO:0007669"/>
    <property type="project" value="TreeGrafter"/>
</dbReference>
<gene>
    <name evidence="11 13" type="primary">glyS</name>
    <name evidence="13" type="ORF">RRU01S_21_00080</name>
</gene>
<sequence length="789" mass="86943">MPDLLLELRSEEIPARMQRKAAGDLKKLVTDALVEKGLTYEGAREYWTPRRLTLDIRGLNARSADVREEKKGPRTDANEKAIEGFLRGAGLSDIAQAQVVSDPKKGDFYIAIVNKPGRAAEEIIAEVMPGIIRKFPWPVSMRSGPASMPKGSSYAGIEGKGSESLSWVRPLQSIVCLFGPEHDETQVIPFEIDGIVASNVTYGHRFHAPEAITVRRFEDYVSSLEKAKVILDAERRKDIILHDAKDLAFANGLDLVEDEGLLEEVSGLVEWPQVLIGTFEEDYLKIPAEIIRLTIKTNQKCFVTRPQGATEGLSNRFILVSNIEAKDGGKEIIHGNGKVVRARLSDAKHFWTRDQGDLPDLETLKASAAKFDLDLKKPLDQRMAKLDALNVTFHAKLGTQGERVARIRELAKQLAPVIGADADLVDRAVVLAKADLRTEAVGEFPELQGLMGRKYALLQGEDESVAAAIEDHWKPNGPSDRLPEDKVGLTVALADKLDTLVGFWAIDEKPTGSKDPFALRRAALGVVRMILERNVRLPLRHAFKATYLEVLKKVVPENGYLAGPEPHVRPFWALPAMNGEEGRMASPFDDDANVVKIFTEGEPPSYQEAFPSTLKISVDLLSFFHDRLKVYLRDFGARYDLIEAVLTPETDDLLMVARRVEALTAFVTDQDGINLLAGTKRATQLLAAEEKKGTVVADSVSEELLKLDAEKALYAAIKTASADAAKAVETEDFRSAMQALSTLRAPVDKFFEDVLVNDEDTAIRANRLALLKAIREATGTVADFSKISG</sequence>
<protein>
    <recommendedName>
        <fullName evidence="11">Glycine--tRNA ligase beta subunit</fullName>
        <ecNumber evidence="11">6.1.1.14</ecNumber>
    </recommendedName>
    <alternativeName>
        <fullName evidence="11">Glycyl-tRNA synthetase beta subunit</fullName>
        <shortName evidence="11">GlyRS</shortName>
    </alternativeName>
</protein>
<dbReference type="eggNOG" id="COG0751">
    <property type="taxonomic scope" value="Bacteria"/>
</dbReference>
<dbReference type="InterPro" id="IPR015944">
    <property type="entry name" value="Gly-tRNA-synth_bsu"/>
</dbReference>
<dbReference type="PANTHER" id="PTHR30075">
    <property type="entry name" value="GLYCYL-TRNA SYNTHETASE"/>
    <property type="match status" value="1"/>
</dbReference>
<dbReference type="GO" id="GO:0005524">
    <property type="term" value="F:ATP binding"/>
    <property type="evidence" value="ECO:0007669"/>
    <property type="project" value="UniProtKB-UniRule"/>
</dbReference>
<dbReference type="HAMAP" id="MF_00255">
    <property type="entry name" value="Gly_tRNA_synth_beta"/>
    <property type="match status" value="1"/>
</dbReference>
<dbReference type="EMBL" id="BBJU01000021">
    <property type="protein sequence ID" value="GAK71868.1"/>
    <property type="molecule type" value="Genomic_DNA"/>
</dbReference>
<dbReference type="InterPro" id="IPR008909">
    <property type="entry name" value="DALR_anticod-bd"/>
</dbReference>
<comment type="similarity">
    <text evidence="2 11">Belongs to the class-II aminoacyl-tRNA synthetase family.</text>
</comment>
<dbReference type="GO" id="GO:0006426">
    <property type="term" value="P:glycyl-tRNA aminoacylation"/>
    <property type="evidence" value="ECO:0007669"/>
    <property type="project" value="UniProtKB-UniRule"/>
</dbReference>
<proteinExistence type="inferred from homology"/>
<evidence type="ECO:0000256" key="1">
    <source>
        <dbReference type="ARBA" id="ARBA00004496"/>
    </source>
</evidence>
<comment type="subunit">
    <text evidence="3 11">Tetramer of two alpha and two beta subunits.</text>
</comment>
<dbReference type="OrthoDB" id="9775440at2"/>
<evidence type="ECO:0000256" key="4">
    <source>
        <dbReference type="ARBA" id="ARBA00022490"/>
    </source>
</evidence>
<evidence type="ECO:0000256" key="2">
    <source>
        <dbReference type="ARBA" id="ARBA00008226"/>
    </source>
</evidence>
<dbReference type="GO" id="GO:0004814">
    <property type="term" value="F:arginine-tRNA ligase activity"/>
    <property type="evidence" value="ECO:0007669"/>
    <property type="project" value="InterPro"/>
</dbReference>
<evidence type="ECO:0000313" key="14">
    <source>
        <dbReference type="Proteomes" id="UP000028701"/>
    </source>
</evidence>
<dbReference type="SUPFAM" id="SSF109604">
    <property type="entry name" value="HD-domain/PDEase-like"/>
    <property type="match status" value="1"/>
</dbReference>
<dbReference type="GO" id="GO:0006420">
    <property type="term" value="P:arginyl-tRNA aminoacylation"/>
    <property type="evidence" value="ECO:0007669"/>
    <property type="project" value="InterPro"/>
</dbReference>
<evidence type="ECO:0000256" key="6">
    <source>
        <dbReference type="ARBA" id="ARBA00022741"/>
    </source>
</evidence>
<dbReference type="GO" id="GO:0004820">
    <property type="term" value="F:glycine-tRNA ligase activity"/>
    <property type="evidence" value="ECO:0007669"/>
    <property type="project" value="UniProtKB-UniRule"/>
</dbReference>
<dbReference type="Pfam" id="PF05746">
    <property type="entry name" value="DALR_1"/>
    <property type="match status" value="1"/>
</dbReference>
<dbReference type="Proteomes" id="UP000028701">
    <property type="component" value="Unassembled WGS sequence"/>
</dbReference>
<dbReference type="RefSeq" id="WP_045231416.1">
    <property type="nucleotide sequence ID" value="NZ_BBJU01000021.1"/>
</dbReference>
<keyword evidence="9 11" id="KW-0030">Aminoacyl-tRNA synthetase</keyword>
<dbReference type="EC" id="6.1.1.14" evidence="11"/>
<dbReference type="AlphaFoldDB" id="A0A081CYX2"/>
<keyword evidence="4 11" id="KW-0963">Cytoplasm</keyword>
<evidence type="ECO:0000256" key="5">
    <source>
        <dbReference type="ARBA" id="ARBA00022598"/>
    </source>
</evidence>
<evidence type="ECO:0000256" key="8">
    <source>
        <dbReference type="ARBA" id="ARBA00022917"/>
    </source>
</evidence>
<comment type="caution">
    <text evidence="13">The sequence shown here is derived from an EMBL/GenBank/DDBJ whole genome shotgun (WGS) entry which is preliminary data.</text>
</comment>
<dbReference type="PRINTS" id="PR01045">
    <property type="entry name" value="TRNASYNTHGB"/>
</dbReference>
<evidence type="ECO:0000256" key="3">
    <source>
        <dbReference type="ARBA" id="ARBA00011209"/>
    </source>
</evidence>
<keyword evidence="6 11" id="KW-0547">Nucleotide-binding</keyword>
<dbReference type="Pfam" id="PF02092">
    <property type="entry name" value="tRNA_synt_2f"/>
    <property type="match status" value="1"/>
</dbReference>
<organism evidence="13 14">
    <name type="scientific">Agrobacterium rubi TR3 = NBRC 13261</name>
    <dbReference type="NCBI Taxonomy" id="1368415"/>
    <lineage>
        <taxon>Bacteria</taxon>
        <taxon>Pseudomonadati</taxon>
        <taxon>Pseudomonadota</taxon>
        <taxon>Alphaproteobacteria</taxon>
        <taxon>Hyphomicrobiales</taxon>
        <taxon>Rhizobiaceae</taxon>
        <taxon>Rhizobium/Agrobacterium group</taxon>
        <taxon>Agrobacterium</taxon>
    </lineage>
</organism>
<evidence type="ECO:0000256" key="11">
    <source>
        <dbReference type="HAMAP-Rule" id="MF_00255"/>
    </source>
</evidence>